<evidence type="ECO:0000256" key="3">
    <source>
        <dbReference type="PROSITE-ProRule" id="PRU00169"/>
    </source>
</evidence>
<dbReference type="PROSITE" id="PS50887">
    <property type="entry name" value="GGDEF"/>
    <property type="match status" value="1"/>
</dbReference>
<dbReference type="GO" id="GO:0000160">
    <property type="term" value="P:phosphorelay signal transduction system"/>
    <property type="evidence" value="ECO:0007669"/>
    <property type="project" value="InterPro"/>
</dbReference>
<dbReference type="RefSeq" id="WP_040099899.1">
    <property type="nucleotide sequence ID" value="NZ_JWJD01000004.1"/>
</dbReference>
<protein>
    <recommendedName>
        <fullName evidence="1">diguanylate cyclase</fullName>
        <ecNumber evidence="1">2.7.7.65</ecNumber>
    </recommendedName>
</protein>
<dbReference type="Pfam" id="PF00072">
    <property type="entry name" value="Response_reg"/>
    <property type="match status" value="1"/>
</dbReference>
<evidence type="ECO:0000259" key="5">
    <source>
        <dbReference type="PROSITE" id="PS50887"/>
    </source>
</evidence>
<comment type="caution">
    <text evidence="6">The sequence shown here is derived from an EMBL/GenBank/DDBJ whole genome shotgun (WGS) entry which is preliminary data.</text>
</comment>
<dbReference type="GO" id="GO:1902201">
    <property type="term" value="P:negative regulation of bacterial-type flagellum-dependent cell motility"/>
    <property type="evidence" value="ECO:0007669"/>
    <property type="project" value="TreeGrafter"/>
</dbReference>
<dbReference type="Gene3D" id="3.30.70.270">
    <property type="match status" value="1"/>
</dbReference>
<dbReference type="CDD" id="cd17574">
    <property type="entry name" value="REC_OmpR"/>
    <property type="match status" value="1"/>
</dbReference>
<dbReference type="GO" id="GO:0005886">
    <property type="term" value="C:plasma membrane"/>
    <property type="evidence" value="ECO:0007669"/>
    <property type="project" value="TreeGrafter"/>
</dbReference>
<dbReference type="FunFam" id="3.30.70.270:FF:000001">
    <property type="entry name" value="Diguanylate cyclase domain protein"/>
    <property type="match status" value="1"/>
</dbReference>
<accession>A0A0C2ECK7</accession>
<name>A0A0C2ECK7_9BACT</name>
<evidence type="ECO:0000313" key="6">
    <source>
        <dbReference type="EMBL" id="KIH76323.1"/>
    </source>
</evidence>
<organism evidence="6 7">
    <name type="scientific">Geoalkalibacter ferrihydriticus DSM 17813</name>
    <dbReference type="NCBI Taxonomy" id="1121915"/>
    <lineage>
        <taxon>Bacteria</taxon>
        <taxon>Pseudomonadati</taxon>
        <taxon>Thermodesulfobacteriota</taxon>
        <taxon>Desulfuromonadia</taxon>
        <taxon>Desulfuromonadales</taxon>
        <taxon>Geoalkalibacteraceae</taxon>
        <taxon>Geoalkalibacter</taxon>
    </lineage>
</organism>
<sequence length="317" mass="35330">MDGSQCDSSSTFPVLVVEDNPPICSLLQNALEGAGHASLCVTNGPDALAQLEQGYFPIVITDLVVSGMDGLELCRTIRERFQKYYIYIIVLTARGSREDLIEGLEAGADEYLVKPLGEAELRARLKIARRILDLESSLKKSLEEFKNLSVKDSLTGFFNRRYLAERLPQEIRRAVRYGRPLSLLLFDLDHFKRVNDQFGHQVGDLLLQQCGVSVVDALRHDLDWAVRYGGEEFLVVLPETDLDGALVVAERLRSSLAQFDISTPQGPVRTTASFGVASLPETSTRQRLAAEALIECADRCLYEAKREGRNRVKGQRA</sequence>
<dbReference type="InterPro" id="IPR029787">
    <property type="entry name" value="Nucleotide_cyclase"/>
</dbReference>
<evidence type="ECO:0000256" key="2">
    <source>
        <dbReference type="ARBA" id="ARBA00034247"/>
    </source>
</evidence>
<dbReference type="InterPro" id="IPR000160">
    <property type="entry name" value="GGDEF_dom"/>
</dbReference>
<dbReference type="PANTHER" id="PTHR45138">
    <property type="entry name" value="REGULATORY COMPONENTS OF SENSORY TRANSDUCTION SYSTEM"/>
    <property type="match status" value="1"/>
</dbReference>
<dbReference type="InterPro" id="IPR043128">
    <property type="entry name" value="Rev_trsase/Diguanyl_cyclase"/>
</dbReference>
<proteinExistence type="predicted"/>
<dbReference type="PANTHER" id="PTHR45138:SF9">
    <property type="entry name" value="DIGUANYLATE CYCLASE DGCM-RELATED"/>
    <property type="match status" value="1"/>
</dbReference>
<evidence type="ECO:0000313" key="7">
    <source>
        <dbReference type="Proteomes" id="UP000035068"/>
    </source>
</evidence>
<dbReference type="InterPro" id="IPR050469">
    <property type="entry name" value="Diguanylate_Cyclase"/>
</dbReference>
<dbReference type="InterPro" id="IPR011006">
    <property type="entry name" value="CheY-like_superfamily"/>
</dbReference>
<dbReference type="Gene3D" id="3.40.50.2300">
    <property type="match status" value="1"/>
</dbReference>
<dbReference type="GO" id="GO:0052621">
    <property type="term" value="F:diguanylate cyclase activity"/>
    <property type="evidence" value="ECO:0007669"/>
    <property type="project" value="UniProtKB-EC"/>
</dbReference>
<gene>
    <name evidence="6" type="ORF">GFER_12025</name>
</gene>
<feature type="domain" description="GGDEF" evidence="5">
    <location>
        <begin position="179"/>
        <end position="317"/>
    </location>
</feature>
<dbReference type="NCBIfam" id="TIGR00254">
    <property type="entry name" value="GGDEF"/>
    <property type="match status" value="1"/>
</dbReference>
<dbReference type="Pfam" id="PF00990">
    <property type="entry name" value="GGDEF"/>
    <property type="match status" value="1"/>
</dbReference>
<evidence type="ECO:0000259" key="4">
    <source>
        <dbReference type="PROSITE" id="PS50110"/>
    </source>
</evidence>
<dbReference type="GO" id="GO:0043709">
    <property type="term" value="P:cell adhesion involved in single-species biofilm formation"/>
    <property type="evidence" value="ECO:0007669"/>
    <property type="project" value="TreeGrafter"/>
</dbReference>
<feature type="domain" description="Response regulatory" evidence="4">
    <location>
        <begin position="13"/>
        <end position="129"/>
    </location>
</feature>
<reference evidence="6 7" key="1">
    <citation type="submission" date="2014-12" db="EMBL/GenBank/DDBJ databases">
        <title>Genomes of Geoalkalibacter ferrihydriticus and Geoalkalibacter subterraneus, two haloalkaliphilic metal-reducing members of the Geobacteraceae.</title>
        <authorList>
            <person name="Badalamenti J.P."/>
            <person name="Torres C.I."/>
            <person name="Krajmalnik-Brown R."/>
            <person name="Bond D.R."/>
        </authorList>
    </citation>
    <scope>NUCLEOTIDE SEQUENCE [LARGE SCALE GENOMIC DNA]</scope>
    <source>
        <strain evidence="6 7">DSM 17813</strain>
    </source>
</reference>
<dbReference type="SUPFAM" id="SSF55073">
    <property type="entry name" value="Nucleotide cyclase"/>
    <property type="match status" value="1"/>
</dbReference>
<dbReference type="AlphaFoldDB" id="A0A0C2ECK7"/>
<evidence type="ECO:0000256" key="1">
    <source>
        <dbReference type="ARBA" id="ARBA00012528"/>
    </source>
</evidence>
<dbReference type="SMART" id="SM00267">
    <property type="entry name" value="GGDEF"/>
    <property type="match status" value="1"/>
</dbReference>
<dbReference type="SMART" id="SM00448">
    <property type="entry name" value="REC"/>
    <property type="match status" value="1"/>
</dbReference>
<keyword evidence="7" id="KW-1185">Reference proteome</keyword>
<dbReference type="CDD" id="cd01949">
    <property type="entry name" value="GGDEF"/>
    <property type="match status" value="1"/>
</dbReference>
<dbReference type="Proteomes" id="UP000035068">
    <property type="component" value="Unassembled WGS sequence"/>
</dbReference>
<dbReference type="SUPFAM" id="SSF52172">
    <property type="entry name" value="CheY-like"/>
    <property type="match status" value="1"/>
</dbReference>
<dbReference type="EMBL" id="JWJD01000004">
    <property type="protein sequence ID" value="KIH76323.1"/>
    <property type="molecule type" value="Genomic_DNA"/>
</dbReference>
<dbReference type="EC" id="2.7.7.65" evidence="1"/>
<dbReference type="PROSITE" id="PS50110">
    <property type="entry name" value="RESPONSE_REGULATORY"/>
    <property type="match status" value="1"/>
</dbReference>
<keyword evidence="3" id="KW-0597">Phosphoprotein</keyword>
<feature type="modified residue" description="4-aspartylphosphate" evidence="3">
    <location>
        <position position="62"/>
    </location>
</feature>
<comment type="catalytic activity">
    <reaction evidence="2">
        <text>2 GTP = 3',3'-c-di-GMP + 2 diphosphate</text>
        <dbReference type="Rhea" id="RHEA:24898"/>
        <dbReference type="ChEBI" id="CHEBI:33019"/>
        <dbReference type="ChEBI" id="CHEBI:37565"/>
        <dbReference type="ChEBI" id="CHEBI:58805"/>
        <dbReference type="EC" id="2.7.7.65"/>
    </reaction>
</comment>
<dbReference type="InterPro" id="IPR001789">
    <property type="entry name" value="Sig_transdc_resp-reg_receiver"/>
</dbReference>